<dbReference type="SUPFAM" id="SSF49854">
    <property type="entry name" value="Spermadhesin, CUB domain"/>
    <property type="match status" value="1"/>
</dbReference>
<dbReference type="PROSITE" id="PS01180">
    <property type="entry name" value="CUB"/>
    <property type="match status" value="1"/>
</dbReference>
<reference evidence="6 7" key="1">
    <citation type="journal article" date="2024" name="bioRxiv">
        <title>A reference genome for Trichogramma kaykai: A tiny desert-dwelling parasitoid wasp with competing sex-ratio distorters.</title>
        <authorList>
            <person name="Culotta J."/>
            <person name="Lindsey A.R."/>
        </authorList>
    </citation>
    <scope>NUCLEOTIDE SEQUENCE [LARGE SCALE GENOMIC DNA]</scope>
    <source>
        <strain evidence="6 7">KSX58</strain>
    </source>
</reference>
<dbReference type="SMART" id="SM00192">
    <property type="entry name" value="LDLa"/>
    <property type="match status" value="2"/>
</dbReference>
<dbReference type="InterPro" id="IPR056707">
    <property type="entry name" value="DUF7805"/>
</dbReference>
<accession>A0ABD2WKZ5</accession>
<dbReference type="PANTHER" id="PTHR47537">
    <property type="entry name" value="CUBILIN"/>
    <property type="match status" value="1"/>
</dbReference>
<dbReference type="PROSITE" id="PS50068">
    <property type="entry name" value="LDLRA_2"/>
    <property type="match status" value="1"/>
</dbReference>
<feature type="domain" description="CUB" evidence="5">
    <location>
        <begin position="281"/>
        <end position="429"/>
    </location>
</feature>
<feature type="region of interest" description="Disordered" evidence="3">
    <location>
        <begin position="1217"/>
        <end position="1307"/>
    </location>
</feature>
<dbReference type="InterPro" id="IPR053207">
    <property type="entry name" value="Non-NMDA_GluR_Accessory"/>
</dbReference>
<sequence length="1356" mass="149870">MSPGHSYAIGLSSSSRQMHRLKLLQLDRCPLLLVLLLTLLTLLAGPTSSSSRLGEHNNGNNNNKDHRRYGVAAADVASGPRATVSRSCRPSEFSCLGGPARCLAHDKFCDGENDCDDKSDEPPYCTPCNRTLYGDVGRTYELQIRRPREERLPFLCHINFTAAGNDLGDLVQLTFDTFTVGRFLSFTSDGCPDGHMSIAENNRPATGGQWCGSAWGYTVYYSETSSINLTLFLSRLSGQGNDYNFDFKLSYKFLRRSEAHLRYGNSSLSTWRGELVNDTYCDRVFTRCDQRACRLQSPNYPGVYPRNVTCYYRIEQKRAPAGHRALIAVSQRNSHKIHIKDQVNKYDTSQRTLRVWDQCNVVQDYLTVYDGGSNADRVLVRLCGGDAVPDIVGSRDTMLLEFHTSPYDNPFHPVPLSFLPGFELEVQVIFVDERSSASFVSKDKEKCDFYVTSYESSSGVLENPKHSLPPNTTCRFHFQAKPNEIVWLAFVKYYAATHDQSSNLAAAAAAAAADSTISHDSSSVDCNVKLLIWDGERSANGFDGSQAPSKDSTSAAENATLLGEFCKDEIPRLCDHSLLRGNGSSRLYTRPCSMSESYVSTGRHLTLEQVLRHGSALYPVSFVVRYEFVHLEASSHSCNRLFTASGSSGGNEALAFASPRSVFFYGRGGAANLSCTYRFETGGDRRLELSIRRASFGARNCRSSIDPLVNRWSCERPATSQRAGDEGIAELRLAEYPWQGVQLSRDCLCSNVSEPLVFGSLSSSRLELTFQVSQMNVTQDHEDFYFEAEYRFVPANSIPAPASPPLDPVGSAPAANSASKDSKDHRSKQQQSSQQSQQKQHQQKQQQQHRDPSTVNQASRSCHGASSDSSQPRLSRLEDRRLRGTSGEIALRSPPISKLASGLGASNVVTSSVSSSDTIAMRRGGDRLGILATIDESLSSSPLSDSPGKSASGPVGVGSSAASSAAEVTHCVNEPWLIEPEDSRLHFLYLKTPGFRLTRENVHECPTRNRIVIYPASSTHERTVVCPVDAGNFTGPGLRRSRHDRVVDLISGGWNGNGSVSSGSMPSSSPGSQQQHQQHQHQHQHARSFVVEFLQQEPGNYVVTWMAISKRLLGSSSKQPDQASSFFGKALSSSNVDCPYRCPELDACISSLLWCDGVHHCPSGFDERDENCSYRFGVTLLYVAVGAGVLGISLILLLVTGCLKYCLYRRKRGQRRRLQKKLPSQSSAEEQQHQQQHQQQQQQQQQQQRLQHKKKVQVLSVNQLGSSGQKNGTSGKSSKNGKVDAAKKKLHSSTLPHRPGQQQQQVPRYANSTFGRSTIQRYGAERPRFYRADDLDEDDLIDPHSFADKYAKDSIC</sequence>
<feature type="region of interest" description="Disordered" evidence="3">
    <location>
        <begin position="48"/>
        <end position="67"/>
    </location>
</feature>
<feature type="compositionally biased region" description="Polar residues" evidence="3">
    <location>
        <begin position="853"/>
        <end position="873"/>
    </location>
</feature>
<evidence type="ECO:0000256" key="4">
    <source>
        <dbReference type="SAM" id="Phobius"/>
    </source>
</evidence>
<keyword evidence="7" id="KW-1185">Reference proteome</keyword>
<dbReference type="InterPro" id="IPR002172">
    <property type="entry name" value="LDrepeatLR_classA_rpt"/>
</dbReference>
<keyword evidence="4" id="KW-1133">Transmembrane helix</keyword>
<dbReference type="InterPro" id="IPR035914">
    <property type="entry name" value="Sperma_CUB_dom_sf"/>
</dbReference>
<keyword evidence="1" id="KW-1015">Disulfide bond</keyword>
<name>A0ABD2WKZ5_9HYME</name>
<protein>
    <recommendedName>
        <fullName evidence="5">CUB domain-containing protein</fullName>
    </recommendedName>
</protein>
<keyword evidence="4" id="KW-0812">Transmembrane</keyword>
<evidence type="ECO:0000256" key="3">
    <source>
        <dbReference type="SAM" id="MobiDB-lite"/>
    </source>
</evidence>
<dbReference type="EMBL" id="JBJJXI010000096">
    <property type="protein sequence ID" value="KAL3393758.1"/>
    <property type="molecule type" value="Genomic_DNA"/>
</dbReference>
<feature type="compositionally biased region" description="Low complexity" evidence="3">
    <location>
        <begin position="1058"/>
        <end position="1077"/>
    </location>
</feature>
<dbReference type="Gene3D" id="2.40.128.620">
    <property type="match status" value="1"/>
</dbReference>
<dbReference type="PANTHER" id="PTHR47537:SF3">
    <property type="entry name" value="CUB DOMAIN-CONTAINING PROTEIN"/>
    <property type="match status" value="1"/>
</dbReference>
<evidence type="ECO:0000313" key="6">
    <source>
        <dbReference type="EMBL" id="KAL3393758.1"/>
    </source>
</evidence>
<dbReference type="FunFam" id="2.60.120.290:FF:000065">
    <property type="entry name" value="Uncharacterized protein, isoform E"/>
    <property type="match status" value="1"/>
</dbReference>
<dbReference type="CDD" id="cd00112">
    <property type="entry name" value="LDLa"/>
    <property type="match status" value="1"/>
</dbReference>
<dbReference type="CDD" id="cd00041">
    <property type="entry name" value="CUB"/>
    <property type="match status" value="1"/>
</dbReference>
<evidence type="ECO:0000256" key="1">
    <source>
        <dbReference type="ARBA" id="ARBA00023157"/>
    </source>
</evidence>
<feature type="compositionally biased region" description="Polar residues" evidence="3">
    <location>
        <begin position="1292"/>
        <end position="1307"/>
    </location>
</feature>
<evidence type="ECO:0000259" key="5">
    <source>
        <dbReference type="PROSITE" id="PS01180"/>
    </source>
</evidence>
<dbReference type="Pfam" id="PF25090">
    <property type="entry name" value="DUF7805"/>
    <property type="match status" value="1"/>
</dbReference>
<comment type="caution">
    <text evidence="6">The sequence shown here is derived from an EMBL/GenBank/DDBJ whole genome shotgun (WGS) entry which is preliminary data.</text>
</comment>
<dbReference type="InterPro" id="IPR000859">
    <property type="entry name" value="CUB_dom"/>
</dbReference>
<dbReference type="SUPFAM" id="SSF57424">
    <property type="entry name" value="LDL receptor-like module"/>
    <property type="match status" value="1"/>
</dbReference>
<feature type="compositionally biased region" description="Low complexity" evidence="3">
    <location>
        <begin position="829"/>
        <end position="846"/>
    </location>
</feature>
<dbReference type="Proteomes" id="UP001627154">
    <property type="component" value="Unassembled WGS sequence"/>
</dbReference>
<dbReference type="InterPro" id="IPR023415">
    <property type="entry name" value="LDLR_class-A_CS"/>
</dbReference>
<organism evidence="6 7">
    <name type="scientific">Trichogramma kaykai</name>
    <dbReference type="NCBI Taxonomy" id="54128"/>
    <lineage>
        <taxon>Eukaryota</taxon>
        <taxon>Metazoa</taxon>
        <taxon>Ecdysozoa</taxon>
        <taxon>Arthropoda</taxon>
        <taxon>Hexapoda</taxon>
        <taxon>Insecta</taxon>
        <taxon>Pterygota</taxon>
        <taxon>Neoptera</taxon>
        <taxon>Endopterygota</taxon>
        <taxon>Hymenoptera</taxon>
        <taxon>Apocrita</taxon>
        <taxon>Proctotrupomorpha</taxon>
        <taxon>Chalcidoidea</taxon>
        <taxon>Trichogrammatidae</taxon>
        <taxon>Trichogramma</taxon>
    </lineage>
</organism>
<dbReference type="Gene3D" id="4.10.400.10">
    <property type="entry name" value="Low-density Lipoprotein Receptor"/>
    <property type="match status" value="1"/>
</dbReference>
<dbReference type="Pfam" id="PF00057">
    <property type="entry name" value="Ldl_recept_a"/>
    <property type="match status" value="1"/>
</dbReference>
<dbReference type="PROSITE" id="PS01209">
    <property type="entry name" value="LDLRA_1"/>
    <property type="match status" value="1"/>
</dbReference>
<dbReference type="SMART" id="SM00042">
    <property type="entry name" value="CUB"/>
    <property type="match status" value="1"/>
</dbReference>
<feature type="transmembrane region" description="Helical" evidence="4">
    <location>
        <begin position="1180"/>
        <end position="1207"/>
    </location>
</feature>
<feature type="region of interest" description="Disordered" evidence="3">
    <location>
        <begin position="799"/>
        <end position="876"/>
    </location>
</feature>
<keyword evidence="4" id="KW-0472">Membrane</keyword>
<dbReference type="Pfam" id="PF00431">
    <property type="entry name" value="CUB"/>
    <property type="match status" value="1"/>
</dbReference>
<evidence type="ECO:0000256" key="2">
    <source>
        <dbReference type="PROSITE-ProRule" id="PRU00124"/>
    </source>
</evidence>
<evidence type="ECO:0000313" key="7">
    <source>
        <dbReference type="Proteomes" id="UP001627154"/>
    </source>
</evidence>
<feature type="compositionally biased region" description="Polar residues" evidence="3">
    <location>
        <begin position="1259"/>
        <end position="1280"/>
    </location>
</feature>
<dbReference type="Gene3D" id="2.60.120.290">
    <property type="entry name" value="Spermadhesin, CUB domain"/>
    <property type="match status" value="2"/>
</dbReference>
<dbReference type="PRINTS" id="PR00261">
    <property type="entry name" value="LDLRECEPTOR"/>
</dbReference>
<gene>
    <name evidence="6" type="ORF">TKK_012008</name>
</gene>
<dbReference type="InterPro" id="IPR036055">
    <property type="entry name" value="LDL_receptor-like_sf"/>
</dbReference>
<feature type="region of interest" description="Disordered" evidence="3">
    <location>
        <begin position="1058"/>
        <end position="1082"/>
    </location>
</feature>
<proteinExistence type="predicted"/>
<comment type="caution">
    <text evidence="2">Lacks conserved residue(s) required for the propagation of feature annotation.</text>
</comment>
<feature type="region of interest" description="Disordered" evidence="3">
    <location>
        <begin position="938"/>
        <end position="958"/>
    </location>
</feature>
<feature type="compositionally biased region" description="Low complexity" evidence="3">
    <location>
        <begin position="1233"/>
        <end position="1248"/>
    </location>
</feature>